<keyword evidence="2" id="KW-1185">Reference proteome</keyword>
<organism evidence="1 2">
    <name type="scientific">Sphaerochaeta globosa (strain ATCC BAA-1886 / DSM 22777 / Buddy)</name>
    <name type="common">Spirochaeta sp. (strain Buddy)</name>
    <dbReference type="NCBI Taxonomy" id="158189"/>
    <lineage>
        <taxon>Bacteria</taxon>
        <taxon>Pseudomonadati</taxon>
        <taxon>Spirochaetota</taxon>
        <taxon>Spirochaetia</taxon>
        <taxon>Spirochaetales</taxon>
        <taxon>Sphaerochaetaceae</taxon>
        <taxon>Sphaerochaeta</taxon>
    </lineage>
</organism>
<dbReference type="InterPro" id="IPR025534">
    <property type="entry name" value="DUF4420"/>
</dbReference>
<gene>
    <name evidence="1" type="ordered locus">SpiBuddy_1487</name>
</gene>
<reference evidence="2" key="1">
    <citation type="submission" date="2011-02" db="EMBL/GenBank/DDBJ databases">
        <title>Complete sequence of Spirochaeta sp. Buddy.</title>
        <authorList>
            <person name="Lucas S."/>
            <person name="Copeland A."/>
            <person name="Lapidus A."/>
            <person name="Cheng J.-F."/>
            <person name="Goodwin L."/>
            <person name="Pitluck S."/>
            <person name="Zeytun A."/>
            <person name="Detter J.C."/>
            <person name="Han C."/>
            <person name="Tapia R."/>
            <person name="Land M."/>
            <person name="Hauser L."/>
            <person name="Kyrpides N."/>
            <person name="Ivanova N."/>
            <person name="Mikhailova N."/>
            <person name="Pagani I."/>
            <person name="Ritalahti K.M."/>
            <person name="Loeffler F.E."/>
            <person name="Woyke T."/>
        </authorList>
    </citation>
    <scope>NUCLEOTIDE SEQUENCE [LARGE SCALE GENOMIC DNA]</scope>
    <source>
        <strain evidence="2">ATCC BAA-1886 / DSM 22777 / Buddy</strain>
    </source>
</reference>
<dbReference type="RefSeq" id="WP_013607162.1">
    <property type="nucleotide sequence ID" value="NC_015152.1"/>
</dbReference>
<protein>
    <recommendedName>
        <fullName evidence="3">PD-(D/E)XK motif protein</fullName>
    </recommendedName>
</protein>
<dbReference type="AlphaFoldDB" id="F0RW26"/>
<name>F0RW26_SPHGB</name>
<accession>F0RW26</accession>
<dbReference type="EMBL" id="CP002541">
    <property type="protein sequence ID" value="ADY13312.1"/>
    <property type="molecule type" value="Genomic_DNA"/>
</dbReference>
<dbReference type="OrthoDB" id="2808696at2"/>
<evidence type="ECO:0008006" key="3">
    <source>
        <dbReference type="Google" id="ProtNLM"/>
    </source>
</evidence>
<dbReference type="Proteomes" id="UP000008466">
    <property type="component" value="Chromosome"/>
</dbReference>
<dbReference type="Pfam" id="PF14390">
    <property type="entry name" value="DUF4420"/>
    <property type="match status" value="1"/>
</dbReference>
<evidence type="ECO:0000313" key="1">
    <source>
        <dbReference type="EMBL" id="ADY13312.1"/>
    </source>
</evidence>
<evidence type="ECO:0000313" key="2">
    <source>
        <dbReference type="Proteomes" id="UP000008466"/>
    </source>
</evidence>
<proteinExistence type="predicted"/>
<dbReference type="KEGG" id="sbu:SpiBuddy_1487"/>
<dbReference type="STRING" id="158189.SpiBuddy_1487"/>
<sequence>MNSEFDQTNTFKSWKNRDLIKPHSYISIPETVTGICWYYGFDNASHNAFRFEINTNYKLSRSYSSASITVSTYFGSNQVTNILFVLLDDSLNNIFSEVFLDLVESSKKACTSLEASKCIFNEYERWIKLFTTGRKTGLTEIEQRGLFGELYFIEQECNKEHSITDIVLNWSGPAFGEVDFVFENGWTEVKTHLIKEDTIIISSVGQLDHPNKGNLLVYALNVDEDGRSLNDQYNIVRDLVKNIGDFNFLEHFENILNEFGYFHLPLYDRIHYSVIETRKYSISDSFPKIPRTVKLPNIKSITYKLIIDSLEEWRVQ</sequence>
<dbReference type="HOGENOM" id="CLU_069764_0_1_12"/>